<organism evidence="5 6">
    <name type="scientific">Trifolium pratense</name>
    <name type="common">Red clover</name>
    <dbReference type="NCBI Taxonomy" id="57577"/>
    <lineage>
        <taxon>Eukaryota</taxon>
        <taxon>Viridiplantae</taxon>
        <taxon>Streptophyta</taxon>
        <taxon>Embryophyta</taxon>
        <taxon>Tracheophyta</taxon>
        <taxon>Spermatophyta</taxon>
        <taxon>Magnoliopsida</taxon>
        <taxon>eudicotyledons</taxon>
        <taxon>Gunneridae</taxon>
        <taxon>Pentapetalae</taxon>
        <taxon>rosids</taxon>
        <taxon>fabids</taxon>
        <taxon>Fabales</taxon>
        <taxon>Fabaceae</taxon>
        <taxon>Papilionoideae</taxon>
        <taxon>50 kb inversion clade</taxon>
        <taxon>NPAAA clade</taxon>
        <taxon>Hologalegina</taxon>
        <taxon>IRL clade</taxon>
        <taxon>Trifolieae</taxon>
        <taxon>Trifolium</taxon>
    </lineage>
</organism>
<dbReference type="InterPro" id="IPR056888">
    <property type="entry name" value="NET2A-D/KIP1-like_dom"/>
</dbReference>
<proteinExistence type="predicted"/>
<dbReference type="PANTHER" id="PTHR31631:SF15">
    <property type="entry name" value="KINASE INTERACTING (KIP1-LIKE) FAMILY PROTEIN"/>
    <property type="match status" value="1"/>
</dbReference>
<dbReference type="ExpressionAtlas" id="A0A2K3LCI9">
    <property type="expression patterns" value="baseline"/>
</dbReference>
<keyword evidence="5" id="KW-0808">Transferase</keyword>
<feature type="coiled-coil region" evidence="2">
    <location>
        <begin position="377"/>
        <end position="418"/>
    </location>
</feature>
<comment type="caution">
    <text evidence="5">The sequence shown here is derived from an EMBL/GenBank/DDBJ whole genome shotgun (WGS) entry which is preliminary data.</text>
</comment>
<feature type="coiled-coil region" evidence="2">
    <location>
        <begin position="171"/>
        <end position="267"/>
    </location>
</feature>
<protein>
    <submittedName>
        <fullName evidence="5">Kinase interacting protein</fullName>
    </submittedName>
</protein>
<name>A0A2K3LCI9_TRIPR</name>
<evidence type="ECO:0000259" key="4">
    <source>
        <dbReference type="PROSITE" id="PS51774"/>
    </source>
</evidence>
<dbReference type="PANTHER" id="PTHR31631">
    <property type="entry name" value="PROTEIN NETWORKED 2D"/>
    <property type="match status" value="1"/>
</dbReference>
<dbReference type="STRING" id="57577.A0A2K3LCI9"/>
<evidence type="ECO:0000313" key="6">
    <source>
        <dbReference type="Proteomes" id="UP000236291"/>
    </source>
</evidence>
<evidence type="ECO:0000256" key="3">
    <source>
        <dbReference type="SAM" id="MobiDB-lite"/>
    </source>
</evidence>
<keyword evidence="1 2" id="KW-0175">Coiled coil</keyword>
<reference evidence="5 6" key="2">
    <citation type="journal article" date="2017" name="Front. Plant Sci.">
        <title>Gene Classification and Mining of Molecular Markers Useful in Red Clover (Trifolium pratense) Breeding.</title>
        <authorList>
            <person name="Istvanek J."/>
            <person name="Dluhosova J."/>
            <person name="Dluhos P."/>
            <person name="Patkova L."/>
            <person name="Nedelnik J."/>
            <person name="Repkova J."/>
        </authorList>
    </citation>
    <scope>NUCLEOTIDE SEQUENCE [LARGE SCALE GENOMIC DNA]</scope>
    <source>
        <strain evidence="6">cv. Tatra</strain>
        <tissue evidence="5">Young leaves</tissue>
    </source>
</reference>
<dbReference type="Pfam" id="PF07765">
    <property type="entry name" value="KIP1"/>
    <property type="match status" value="1"/>
</dbReference>
<dbReference type="EMBL" id="ASHM01030333">
    <property type="protein sequence ID" value="PNX76246.1"/>
    <property type="molecule type" value="Genomic_DNA"/>
</dbReference>
<gene>
    <name evidence="5" type="ORF">L195_g032191</name>
</gene>
<evidence type="ECO:0000256" key="2">
    <source>
        <dbReference type="SAM" id="Coils"/>
    </source>
</evidence>
<dbReference type="GO" id="GO:0003779">
    <property type="term" value="F:actin binding"/>
    <property type="evidence" value="ECO:0007669"/>
    <property type="project" value="InterPro"/>
</dbReference>
<feature type="non-terminal residue" evidence="5">
    <location>
        <position position="420"/>
    </location>
</feature>
<reference evidence="5 6" key="1">
    <citation type="journal article" date="2014" name="Am. J. Bot.">
        <title>Genome assembly and annotation for red clover (Trifolium pratense; Fabaceae).</title>
        <authorList>
            <person name="Istvanek J."/>
            <person name="Jaros M."/>
            <person name="Krenek A."/>
            <person name="Repkova J."/>
        </authorList>
    </citation>
    <scope>NUCLEOTIDE SEQUENCE [LARGE SCALE GENOMIC DNA]</scope>
    <source>
        <strain evidence="6">cv. Tatra</strain>
        <tissue evidence="5">Young leaves</tissue>
    </source>
</reference>
<evidence type="ECO:0000313" key="5">
    <source>
        <dbReference type="EMBL" id="PNX76246.1"/>
    </source>
</evidence>
<dbReference type="PROSITE" id="PS51774">
    <property type="entry name" value="NAB"/>
    <property type="match status" value="1"/>
</dbReference>
<dbReference type="InterPro" id="IPR011684">
    <property type="entry name" value="NAB"/>
</dbReference>
<dbReference type="GO" id="GO:0016301">
    <property type="term" value="F:kinase activity"/>
    <property type="evidence" value="ECO:0007669"/>
    <property type="project" value="UniProtKB-KW"/>
</dbReference>
<dbReference type="AlphaFoldDB" id="A0A2K3LCI9"/>
<evidence type="ECO:0000256" key="1">
    <source>
        <dbReference type="ARBA" id="ARBA00023054"/>
    </source>
</evidence>
<keyword evidence="5" id="KW-0418">Kinase</keyword>
<accession>A0A2K3LCI9</accession>
<dbReference type="Proteomes" id="UP000236291">
    <property type="component" value="Unassembled WGS sequence"/>
</dbReference>
<feature type="region of interest" description="Disordered" evidence="3">
    <location>
        <begin position="110"/>
        <end position="130"/>
    </location>
</feature>
<dbReference type="Pfam" id="PF25014">
    <property type="entry name" value="NET2A"/>
    <property type="match status" value="1"/>
</dbReference>
<feature type="domain" description="NAB" evidence="4">
    <location>
        <begin position="10"/>
        <end position="90"/>
    </location>
</feature>
<dbReference type="SUPFAM" id="SSF90257">
    <property type="entry name" value="Myosin rod fragments"/>
    <property type="match status" value="1"/>
</dbReference>
<sequence length="420" mass="48357">MLQRAASNAYSWWWVSHIRTKQSKWMEQNLQDMEDKVQKAIKLIEEDGDSFAKRAEMYYKKRPELISFVEETYKAYRALAERYDHISTELQNANNTIASVFPDRVPFMDEEDDDGSLRTHRKLPEGFKTNIPKPPVKDLKSVVTAATKKFNNKKITNAAATSKVPKSGLSRKEALEEVDKLQKEILSLQTVKEYVKSSYDNSVAKYWETDEKIKELQEKVSVLQDELGEGIVIEDDEARRLMAEAALKSCQETLEQLQGKQEKSVDETKVESKRIEDIKAKLGSLMNEFQYDQSKSKNSRVKRDVKSIAERKDLEKDEGRSTQQKLDLHLLQEKVKVHFDASSNSSVAATEMAEKIDELVNKVIGLETSVSSQTALVNRLRTETDELQGHIRTLEDDKESLIKDKNKLNDQLREMEQKML</sequence>